<dbReference type="AlphaFoldDB" id="A0A9Q1GDZ8"/>
<evidence type="ECO:0000313" key="2">
    <source>
        <dbReference type="EMBL" id="KAJ8381759.1"/>
    </source>
</evidence>
<evidence type="ECO:0000313" key="3">
    <source>
        <dbReference type="Proteomes" id="UP001152622"/>
    </source>
</evidence>
<feature type="region of interest" description="Disordered" evidence="1">
    <location>
        <begin position="46"/>
        <end position="75"/>
    </location>
</feature>
<gene>
    <name evidence="2" type="ORF">SKAU_G00025370</name>
</gene>
<feature type="region of interest" description="Disordered" evidence="1">
    <location>
        <begin position="1"/>
        <end position="32"/>
    </location>
</feature>
<dbReference type="EMBL" id="JAINUF010000001">
    <property type="protein sequence ID" value="KAJ8381759.1"/>
    <property type="molecule type" value="Genomic_DNA"/>
</dbReference>
<proteinExistence type="predicted"/>
<keyword evidence="3" id="KW-1185">Reference proteome</keyword>
<protein>
    <submittedName>
        <fullName evidence="2">Uncharacterized protein</fullName>
    </submittedName>
</protein>
<accession>A0A9Q1GDZ8</accession>
<feature type="compositionally biased region" description="Pro residues" evidence="1">
    <location>
        <begin position="50"/>
        <end position="62"/>
    </location>
</feature>
<reference evidence="2" key="1">
    <citation type="journal article" date="2023" name="Science">
        <title>Genome structures resolve the early diversification of teleost fishes.</title>
        <authorList>
            <person name="Parey E."/>
            <person name="Louis A."/>
            <person name="Montfort J."/>
            <person name="Bouchez O."/>
            <person name="Roques C."/>
            <person name="Iampietro C."/>
            <person name="Lluch J."/>
            <person name="Castinel A."/>
            <person name="Donnadieu C."/>
            <person name="Desvignes T."/>
            <person name="Floi Bucao C."/>
            <person name="Jouanno E."/>
            <person name="Wen M."/>
            <person name="Mejri S."/>
            <person name="Dirks R."/>
            <person name="Jansen H."/>
            <person name="Henkel C."/>
            <person name="Chen W.J."/>
            <person name="Zahm M."/>
            <person name="Cabau C."/>
            <person name="Klopp C."/>
            <person name="Thompson A.W."/>
            <person name="Robinson-Rechavi M."/>
            <person name="Braasch I."/>
            <person name="Lecointre G."/>
            <person name="Bobe J."/>
            <person name="Postlethwait J.H."/>
            <person name="Berthelot C."/>
            <person name="Roest Crollius H."/>
            <person name="Guiguen Y."/>
        </authorList>
    </citation>
    <scope>NUCLEOTIDE SEQUENCE</scope>
    <source>
        <strain evidence="2">WJC10195</strain>
    </source>
</reference>
<evidence type="ECO:0000256" key="1">
    <source>
        <dbReference type="SAM" id="MobiDB-lite"/>
    </source>
</evidence>
<feature type="compositionally biased region" description="Basic and acidic residues" evidence="1">
    <location>
        <begin position="1"/>
        <end position="20"/>
    </location>
</feature>
<comment type="caution">
    <text evidence="2">The sequence shown here is derived from an EMBL/GenBank/DDBJ whole genome shotgun (WGS) entry which is preliminary data.</text>
</comment>
<organism evidence="2 3">
    <name type="scientific">Synaphobranchus kaupii</name>
    <name type="common">Kaup's arrowtooth eel</name>
    <dbReference type="NCBI Taxonomy" id="118154"/>
    <lineage>
        <taxon>Eukaryota</taxon>
        <taxon>Metazoa</taxon>
        <taxon>Chordata</taxon>
        <taxon>Craniata</taxon>
        <taxon>Vertebrata</taxon>
        <taxon>Euteleostomi</taxon>
        <taxon>Actinopterygii</taxon>
        <taxon>Neopterygii</taxon>
        <taxon>Teleostei</taxon>
        <taxon>Anguilliformes</taxon>
        <taxon>Synaphobranchidae</taxon>
        <taxon>Synaphobranchus</taxon>
    </lineage>
</organism>
<name>A0A9Q1GDZ8_SYNKA</name>
<dbReference type="Proteomes" id="UP001152622">
    <property type="component" value="Chromosome 1"/>
</dbReference>
<sequence>MKGEESERRSARARGREPGGGRKGGKAQAPGLCGAGLWKAGLPWLRLPRRAPPPSTRTPPLHPAGFTRRRTQGRNERREFIGEKRVHENHGCLSF</sequence>